<evidence type="ECO:0000256" key="9">
    <source>
        <dbReference type="ARBA" id="ARBA00023136"/>
    </source>
</evidence>
<dbReference type="EMBL" id="JAUDZG010000005">
    <property type="protein sequence ID" value="KAK3304190.1"/>
    <property type="molecule type" value="Genomic_DNA"/>
</dbReference>
<dbReference type="InterPro" id="IPR018108">
    <property type="entry name" value="MCP_transmembrane"/>
</dbReference>
<dbReference type="PROSITE" id="PS50920">
    <property type="entry name" value="SOLCAR"/>
    <property type="match status" value="3"/>
</dbReference>
<feature type="repeat" description="Solcar" evidence="10">
    <location>
        <begin position="15"/>
        <end position="88"/>
    </location>
</feature>
<sequence length="305" mass="32187">MSTTPPKPSTSPPPPPFQTALLAGALAGTTVDLSLFPLDTLKTRLQSSAGFFASGGFRGIYRGVGSAVVGSAPGAAFFFCTYEASKSFFLSTFSSSSSSSSVVINSHAGPVEHMLAASAGEIAACAVRVPTEVVKQRAQAGQHGGSSASALRHILGLRRSAGLVGMWRELYRGWGVTVMREVPFTILQFPLWEALKAWGRERKVRTGRGLFGDVSAAESALYGSIAGGVAAGVTTPLDVLKTRIMLSTRRESMVEIVRTILKENGIRPFFAGIGPRVMWISAGGAIFLGSYQWAVNSLEKRGPVS</sequence>
<evidence type="ECO:0000256" key="3">
    <source>
        <dbReference type="ARBA" id="ARBA00022448"/>
    </source>
</evidence>
<evidence type="ECO:0000256" key="11">
    <source>
        <dbReference type="RuleBase" id="RU000488"/>
    </source>
</evidence>
<dbReference type="InterPro" id="IPR023395">
    <property type="entry name" value="MCP_dom_sf"/>
</dbReference>
<reference evidence="12" key="2">
    <citation type="submission" date="2023-06" db="EMBL/GenBank/DDBJ databases">
        <authorList>
            <consortium name="Lawrence Berkeley National Laboratory"/>
            <person name="Mondo S.J."/>
            <person name="Hensen N."/>
            <person name="Bonometti L."/>
            <person name="Westerberg I."/>
            <person name="Brannstrom I.O."/>
            <person name="Guillou S."/>
            <person name="Cros-Aarteil S."/>
            <person name="Calhoun S."/>
            <person name="Haridas S."/>
            <person name="Kuo A."/>
            <person name="Pangilinan J."/>
            <person name="Riley R."/>
            <person name="Labutti K."/>
            <person name="Andreopoulos B."/>
            <person name="Lipzen A."/>
            <person name="Chen C."/>
            <person name="Yanf M."/>
            <person name="Daum C."/>
            <person name="Ng V."/>
            <person name="Clum A."/>
            <person name="Steindorff A."/>
            <person name="Ohm R."/>
            <person name="Martin F."/>
            <person name="Silar P."/>
            <person name="Natvig D."/>
            <person name="Lalanne C."/>
            <person name="Gautier V."/>
            <person name="Ament-Velasquez S.L."/>
            <person name="Kruys A."/>
            <person name="Hutchinson M.I."/>
            <person name="Powell A.J."/>
            <person name="Barry K."/>
            <person name="Miller A.N."/>
            <person name="Grigoriev I.V."/>
            <person name="Debuchy R."/>
            <person name="Gladieux P."/>
            <person name="Thoren M.H."/>
            <person name="Johannesson H."/>
        </authorList>
    </citation>
    <scope>NUCLEOTIDE SEQUENCE</scope>
    <source>
        <strain evidence="12">CBS 333.67</strain>
    </source>
</reference>
<feature type="repeat" description="Solcar" evidence="10">
    <location>
        <begin position="214"/>
        <end position="297"/>
    </location>
</feature>
<keyword evidence="5" id="KW-0677">Repeat</keyword>
<feature type="repeat" description="Solcar" evidence="10">
    <location>
        <begin position="111"/>
        <end position="198"/>
    </location>
</feature>
<dbReference type="SUPFAM" id="SSF103506">
    <property type="entry name" value="Mitochondrial carrier"/>
    <property type="match status" value="1"/>
</dbReference>
<keyword evidence="7" id="KW-1133">Transmembrane helix</keyword>
<evidence type="ECO:0000256" key="2">
    <source>
        <dbReference type="ARBA" id="ARBA00006375"/>
    </source>
</evidence>
<evidence type="ECO:0000313" key="13">
    <source>
        <dbReference type="Proteomes" id="UP001273166"/>
    </source>
</evidence>
<dbReference type="AlphaFoldDB" id="A0AAJ0M082"/>
<proteinExistence type="inferred from homology"/>
<accession>A0AAJ0M082</accession>
<gene>
    <name evidence="12" type="ORF">B0T15DRAFT_568153</name>
</gene>
<keyword evidence="4 10" id="KW-0812">Transmembrane</keyword>
<dbReference type="FunFam" id="1.50.40.10:FF:000018">
    <property type="entry name" value="S-adenosylmethionine mitochondrial carrier protein-like"/>
    <property type="match status" value="1"/>
</dbReference>
<evidence type="ECO:0000256" key="8">
    <source>
        <dbReference type="ARBA" id="ARBA00023128"/>
    </source>
</evidence>
<dbReference type="RefSeq" id="XP_062719970.1">
    <property type="nucleotide sequence ID" value="XM_062870749.1"/>
</dbReference>
<keyword evidence="13" id="KW-1185">Reference proteome</keyword>
<name>A0AAJ0M082_9PEZI</name>
<evidence type="ECO:0000256" key="6">
    <source>
        <dbReference type="ARBA" id="ARBA00022792"/>
    </source>
</evidence>
<evidence type="ECO:0000256" key="5">
    <source>
        <dbReference type="ARBA" id="ARBA00022737"/>
    </source>
</evidence>
<dbReference type="PANTHER" id="PTHR45667">
    <property type="entry name" value="S-ADENOSYLMETHIONINE MITOCHONDRIAL CARRIER PROTEIN"/>
    <property type="match status" value="1"/>
</dbReference>
<keyword evidence="9 10" id="KW-0472">Membrane</keyword>
<protein>
    <submittedName>
        <fullName evidence="12">Mitochondrial carrier domain-containing protein</fullName>
    </submittedName>
</protein>
<evidence type="ECO:0000313" key="12">
    <source>
        <dbReference type="EMBL" id="KAK3304190.1"/>
    </source>
</evidence>
<comment type="similarity">
    <text evidence="2 11">Belongs to the mitochondrial carrier (TC 2.A.29) family.</text>
</comment>
<dbReference type="Pfam" id="PF00153">
    <property type="entry name" value="Mito_carr"/>
    <property type="match status" value="3"/>
</dbReference>
<keyword evidence="8" id="KW-0496">Mitochondrion</keyword>
<evidence type="ECO:0000256" key="7">
    <source>
        <dbReference type="ARBA" id="ARBA00022989"/>
    </source>
</evidence>
<keyword evidence="3 11" id="KW-0813">Transport</keyword>
<reference evidence="12" key="1">
    <citation type="journal article" date="2023" name="Mol. Phylogenet. Evol.">
        <title>Genome-scale phylogeny and comparative genomics of the fungal order Sordariales.</title>
        <authorList>
            <person name="Hensen N."/>
            <person name="Bonometti L."/>
            <person name="Westerberg I."/>
            <person name="Brannstrom I.O."/>
            <person name="Guillou S."/>
            <person name="Cros-Aarteil S."/>
            <person name="Calhoun S."/>
            <person name="Haridas S."/>
            <person name="Kuo A."/>
            <person name="Mondo S."/>
            <person name="Pangilinan J."/>
            <person name="Riley R."/>
            <person name="LaButti K."/>
            <person name="Andreopoulos B."/>
            <person name="Lipzen A."/>
            <person name="Chen C."/>
            <person name="Yan M."/>
            <person name="Daum C."/>
            <person name="Ng V."/>
            <person name="Clum A."/>
            <person name="Steindorff A."/>
            <person name="Ohm R.A."/>
            <person name="Martin F."/>
            <person name="Silar P."/>
            <person name="Natvig D.O."/>
            <person name="Lalanne C."/>
            <person name="Gautier V."/>
            <person name="Ament-Velasquez S.L."/>
            <person name="Kruys A."/>
            <person name="Hutchinson M.I."/>
            <person name="Powell A.J."/>
            <person name="Barry K."/>
            <person name="Miller A.N."/>
            <person name="Grigoriev I.V."/>
            <person name="Debuchy R."/>
            <person name="Gladieux P."/>
            <person name="Hiltunen Thoren M."/>
            <person name="Johannesson H."/>
        </authorList>
    </citation>
    <scope>NUCLEOTIDE SEQUENCE</scope>
    <source>
        <strain evidence="12">CBS 333.67</strain>
    </source>
</reference>
<evidence type="ECO:0000256" key="10">
    <source>
        <dbReference type="PROSITE-ProRule" id="PRU00282"/>
    </source>
</evidence>
<dbReference type="Gene3D" id="1.50.40.10">
    <property type="entry name" value="Mitochondrial carrier domain"/>
    <property type="match status" value="2"/>
</dbReference>
<dbReference type="Proteomes" id="UP001273166">
    <property type="component" value="Unassembled WGS sequence"/>
</dbReference>
<evidence type="ECO:0000256" key="4">
    <source>
        <dbReference type="ARBA" id="ARBA00022692"/>
    </source>
</evidence>
<dbReference type="GeneID" id="87889578"/>
<comment type="subcellular location">
    <subcellularLocation>
        <location evidence="1">Mitochondrion inner membrane</location>
        <topology evidence="1">Multi-pass membrane protein</topology>
    </subcellularLocation>
</comment>
<evidence type="ECO:0000256" key="1">
    <source>
        <dbReference type="ARBA" id="ARBA00004448"/>
    </source>
</evidence>
<organism evidence="12 13">
    <name type="scientific">Chaetomium strumarium</name>
    <dbReference type="NCBI Taxonomy" id="1170767"/>
    <lineage>
        <taxon>Eukaryota</taxon>
        <taxon>Fungi</taxon>
        <taxon>Dikarya</taxon>
        <taxon>Ascomycota</taxon>
        <taxon>Pezizomycotina</taxon>
        <taxon>Sordariomycetes</taxon>
        <taxon>Sordariomycetidae</taxon>
        <taxon>Sordariales</taxon>
        <taxon>Chaetomiaceae</taxon>
        <taxon>Chaetomium</taxon>
    </lineage>
</organism>
<keyword evidence="6" id="KW-0999">Mitochondrion inner membrane</keyword>
<dbReference type="GO" id="GO:0005743">
    <property type="term" value="C:mitochondrial inner membrane"/>
    <property type="evidence" value="ECO:0007669"/>
    <property type="project" value="UniProtKB-SubCell"/>
</dbReference>
<comment type="caution">
    <text evidence="12">The sequence shown here is derived from an EMBL/GenBank/DDBJ whole genome shotgun (WGS) entry which is preliminary data.</text>
</comment>